<evidence type="ECO:0000256" key="1">
    <source>
        <dbReference type="ARBA" id="ARBA00004141"/>
    </source>
</evidence>
<evidence type="ECO:0000256" key="10">
    <source>
        <dbReference type="SAM" id="Phobius"/>
    </source>
</evidence>
<keyword evidence="6" id="KW-0675">Receptor</keyword>
<dbReference type="GO" id="GO:0007214">
    <property type="term" value="P:gamma-aminobutyric acid signaling pathway"/>
    <property type="evidence" value="ECO:0007669"/>
    <property type="project" value="TreeGrafter"/>
</dbReference>
<keyword evidence="2 10" id="KW-0812">Transmembrane</keyword>
<feature type="transmembrane region" description="Helical" evidence="10">
    <location>
        <begin position="653"/>
        <end position="675"/>
    </location>
</feature>
<feature type="transmembrane region" description="Helical" evidence="10">
    <location>
        <begin position="472"/>
        <end position="494"/>
    </location>
</feature>
<reference evidence="12 13" key="1">
    <citation type="submission" date="2011-02" db="EMBL/GenBank/DDBJ databases">
        <title>The Genome Sequence of Sphaeroforma arctica JP610.</title>
        <authorList>
            <consortium name="The Broad Institute Genome Sequencing Platform"/>
            <person name="Russ C."/>
            <person name="Cuomo C."/>
            <person name="Young S.K."/>
            <person name="Zeng Q."/>
            <person name="Gargeya S."/>
            <person name="Alvarado L."/>
            <person name="Berlin A."/>
            <person name="Chapman S.B."/>
            <person name="Chen Z."/>
            <person name="Freedman E."/>
            <person name="Gellesch M."/>
            <person name="Goldberg J."/>
            <person name="Griggs A."/>
            <person name="Gujja S."/>
            <person name="Heilman E."/>
            <person name="Heiman D."/>
            <person name="Howarth C."/>
            <person name="Mehta T."/>
            <person name="Neiman D."/>
            <person name="Pearson M."/>
            <person name="Roberts A."/>
            <person name="Saif S."/>
            <person name="Shea T."/>
            <person name="Shenoy N."/>
            <person name="Sisk P."/>
            <person name="Stolte C."/>
            <person name="Sykes S."/>
            <person name="White J."/>
            <person name="Yandava C."/>
            <person name="Burger G."/>
            <person name="Gray M.W."/>
            <person name="Holland P.W.H."/>
            <person name="King N."/>
            <person name="Lang F.B.F."/>
            <person name="Roger A.J."/>
            <person name="Ruiz-Trillo I."/>
            <person name="Haas B."/>
            <person name="Nusbaum C."/>
            <person name="Birren B."/>
        </authorList>
    </citation>
    <scope>NUCLEOTIDE SEQUENCE [LARGE SCALE GENOMIC DNA]</scope>
    <source>
        <strain evidence="12 13">JP610</strain>
    </source>
</reference>
<dbReference type="InterPro" id="IPR028082">
    <property type="entry name" value="Peripla_BP_I"/>
</dbReference>
<dbReference type="InterPro" id="IPR017978">
    <property type="entry name" value="GPCR_3_C"/>
</dbReference>
<dbReference type="Pfam" id="PF00003">
    <property type="entry name" value="7tm_3"/>
    <property type="match status" value="1"/>
</dbReference>
<evidence type="ECO:0000256" key="8">
    <source>
        <dbReference type="ARBA" id="ARBA00023224"/>
    </source>
</evidence>
<dbReference type="SUPFAM" id="SSF53822">
    <property type="entry name" value="Periplasmic binding protein-like I"/>
    <property type="match status" value="1"/>
</dbReference>
<evidence type="ECO:0000256" key="7">
    <source>
        <dbReference type="ARBA" id="ARBA00023180"/>
    </source>
</evidence>
<dbReference type="PROSITE" id="PS50259">
    <property type="entry name" value="G_PROTEIN_RECEP_F3_4"/>
    <property type="match status" value="1"/>
</dbReference>
<keyword evidence="4" id="KW-0297">G-protein coupled receptor</keyword>
<dbReference type="AlphaFoldDB" id="A0A0L0FMP5"/>
<evidence type="ECO:0000256" key="6">
    <source>
        <dbReference type="ARBA" id="ARBA00023170"/>
    </source>
</evidence>
<dbReference type="EMBL" id="KQ242776">
    <property type="protein sequence ID" value="KNC77303.1"/>
    <property type="molecule type" value="Genomic_DNA"/>
</dbReference>
<dbReference type="RefSeq" id="XP_014151205.1">
    <property type="nucleotide sequence ID" value="XM_014295730.1"/>
</dbReference>
<keyword evidence="3 10" id="KW-1133">Transmembrane helix</keyword>
<keyword evidence="13" id="KW-1185">Reference proteome</keyword>
<dbReference type="InterPro" id="IPR002455">
    <property type="entry name" value="GPCR3_GABA-B"/>
</dbReference>
<evidence type="ECO:0000259" key="11">
    <source>
        <dbReference type="PROSITE" id="PS50259"/>
    </source>
</evidence>
<proteinExistence type="predicted"/>
<dbReference type="GO" id="GO:0038039">
    <property type="term" value="C:G protein-coupled receptor heterodimeric complex"/>
    <property type="evidence" value="ECO:0007669"/>
    <property type="project" value="TreeGrafter"/>
</dbReference>
<name>A0A0L0FMP5_9EUKA</name>
<evidence type="ECO:0000313" key="12">
    <source>
        <dbReference type="EMBL" id="KNC77303.1"/>
    </source>
</evidence>
<feature type="transmembrane region" description="Helical" evidence="10">
    <location>
        <begin position="623"/>
        <end position="647"/>
    </location>
</feature>
<evidence type="ECO:0000256" key="2">
    <source>
        <dbReference type="ARBA" id="ARBA00022692"/>
    </source>
</evidence>
<evidence type="ECO:0000256" key="9">
    <source>
        <dbReference type="SAM" id="MobiDB-lite"/>
    </source>
</evidence>
<keyword evidence="8" id="KW-0807">Transducer</keyword>
<protein>
    <recommendedName>
        <fullName evidence="11">G-protein coupled receptors family 3 profile domain-containing protein</fullName>
    </recommendedName>
</protein>
<gene>
    <name evidence="12" type="ORF">SARC_10237</name>
</gene>
<dbReference type="GeneID" id="25910741"/>
<sequence length="819" mass="92886">MQDVQLHFTDSGFLLSGNNAANAWNKTAYPSAAVYNSERQENYLLSCMEKAEKDRTCHLWFSQYSSSRTLRIRDMMFNTTTRQRTAERLNITVRPIITTPLFAPGASDFSLYSETDYPNLYGAYSPSTQAVGDLMDALYAKGARTYALFYEDDEPLDQLYYRNLVHWLDSIKNREDQPDWKQLLFRKVSFTHRATEYQDAINEIYRKQREYNPTDETPDVVLFAGNKVEGNPARVLQLFQQFSLGPDNLFFTNAITIEQKVEMRALNEYNGLILSDIFLESEVIKNENITTDFFDLGTEVVARYAAQNTLSEPISLVSAVTLIAIQTALMAMVRSGCNKFDTFPEGVVSYCIRQGIYSPCSTMPNPNTESCLTLGAEKLDVNTWYGRVSFSKQQVDKSFIYSRMYSQGGQEVISLDTVNMTKPDDWPYRHFTENSDVLRIVTGVLTGVALVGCLFGVGAVERCGKYLVIRSSAKLFLQLILLGALVLYSSIFWLIVDVTDFTCNGFVWFSFTGWVLAFGGLLVKTHRVDQIFKVQRKTRLHDRRLLLVCYLPLVGAFILYLSLWTVLDPVRTTEYTVKQSAWTECNLNTSGMYVGVGMQVLMLIWAVVLAFRVRNTPSAFNEAFLISASVYNWVVIHSVILVLIYLMNPAPNTQLLFLFLYGYLPLTVMLCMMFVPKAYAIYSGKGDQVKATTMSQKSTNQPGKFSTFNTDQEQIRRQSCIINRSVIEKPVDDNISSEGQMKTMRAEVGRLIVENTRLTDALARIQNPHVAQSSALARVQNSATERTRDHSESVSSISSDRRTIRLTASNTNVHNMETR</sequence>
<keyword evidence="5 10" id="KW-0472">Membrane</keyword>
<evidence type="ECO:0000313" key="13">
    <source>
        <dbReference type="Proteomes" id="UP000054560"/>
    </source>
</evidence>
<evidence type="ECO:0000256" key="5">
    <source>
        <dbReference type="ARBA" id="ARBA00023136"/>
    </source>
</evidence>
<dbReference type="OrthoDB" id="2129233at2759"/>
<organism evidence="12 13">
    <name type="scientific">Sphaeroforma arctica JP610</name>
    <dbReference type="NCBI Taxonomy" id="667725"/>
    <lineage>
        <taxon>Eukaryota</taxon>
        <taxon>Ichthyosporea</taxon>
        <taxon>Ichthyophonida</taxon>
        <taxon>Sphaeroforma</taxon>
    </lineage>
</organism>
<feature type="domain" description="G-protein coupled receptors family 3 profile" evidence="11">
    <location>
        <begin position="468"/>
        <end position="681"/>
    </location>
</feature>
<feature type="region of interest" description="Disordered" evidence="9">
    <location>
        <begin position="778"/>
        <end position="800"/>
    </location>
</feature>
<comment type="subcellular location">
    <subcellularLocation>
        <location evidence="1">Membrane</location>
        <topology evidence="1">Multi-pass membrane protein</topology>
    </subcellularLocation>
</comment>
<feature type="transmembrane region" description="Helical" evidence="10">
    <location>
        <begin position="506"/>
        <end position="524"/>
    </location>
</feature>
<dbReference type="Proteomes" id="UP000054560">
    <property type="component" value="Unassembled WGS sequence"/>
</dbReference>
<keyword evidence="7" id="KW-0325">Glycoprotein</keyword>
<dbReference type="PANTHER" id="PTHR10519:SF20">
    <property type="entry name" value="G-PROTEIN COUPLED RECEPTOR 156-RELATED"/>
    <property type="match status" value="1"/>
</dbReference>
<dbReference type="eggNOG" id="KOG4418">
    <property type="taxonomic scope" value="Eukaryota"/>
</dbReference>
<feature type="transmembrane region" description="Helical" evidence="10">
    <location>
        <begin position="592"/>
        <end position="611"/>
    </location>
</feature>
<feature type="transmembrane region" description="Helical" evidence="10">
    <location>
        <begin position="545"/>
        <end position="567"/>
    </location>
</feature>
<feature type="transmembrane region" description="Helical" evidence="10">
    <location>
        <begin position="437"/>
        <end position="460"/>
    </location>
</feature>
<evidence type="ECO:0000256" key="3">
    <source>
        <dbReference type="ARBA" id="ARBA00022989"/>
    </source>
</evidence>
<evidence type="ECO:0000256" key="4">
    <source>
        <dbReference type="ARBA" id="ARBA00023040"/>
    </source>
</evidence>
<accession>A0A0L0FMP5</accession>
<dbReference type="PANTHER" id="PTHR10519">
    <property type="entry name" value="GABA-B RECEPTOR"/>
    <property type="match status" value="1"/>
</dbReference>
<dbReference type="GO" id="GO:0004965">
    <property type="term" value="F:G protein-coupled GABA receptor activity"/>
    <property type="evidence" value="ECO:0007669"/>
    <property type="project" value="InterPro"/>
</dbReference>